<protein>
    <submittedName>
        <fullName evidence="2">Putative group i salivary lipocalin</fullName>
    </submittedName>
</protein>
<feature type="chain" id="PRO_5003980472" evidence="1">
    <location>
        <begin position="20"/>
        <end position="196"/>
    </location>
</feature>
<feature type="signal peptide" evidence="1">
    <location>
        <begin position="1"/>
        <end position="19"/>
    </location>
</feature>
<keyword evidence="1" id="KW-0732">Signal</keyword>
<reference evidence="2" key="1">
    <citation type="submission" date="2012-11" db="EMBL/GenBank/DDBJ databases">
        <authorList>
            <person name="Lucero-Rivera Y.E."/>
            <person name="Tovar-Ramirez D."/>
        </authorList>
    </citation>
    <scope>NUCLEOTIDE SEQUENCE</scope>
    <source>
        <tissue evidence="2">Salivary gland</tissue>
    </source>
</reference>
<proteinExistence type="evidence at transcript level"/>
<name>L7LSP9_RHIPC</name>
<dbReference type="AlphaFoldDB" id="L7LSP9"/>
<organism evidence="2">
    <name type="scientific">Rhipicephalus pulchellus</name>
    <name type="common">Yellow backed tick</name>
    <name type="synonym">Dermacentor pulchellus</name>
    <dbReference type="NCBI Taxonomy" id="72859"/>
    <lineage>
        <taxon>Eukaryota</taxon>
        <taxon>Metazoa</taxon>
        <taxon>Ecdysozoa</taxon>
        <taxon>Arthropoda</taxon>
        <taxon>Chelicerata</taxon>
        <taxon>Arachnida</taxon>
        <taxon>Acari</taxon>
        <taxon>Parasitiformes</taxon>
        <taxon>Ixodida</taxon>
        <taxon>Ixodoidea</taxon>
        <taxon>Ixodidae</taxon>
        <taxon>Rhipicephalinae</taxon>
        <taxon>Rhipicephalus</taxon>
        <taxon>Rhipicephalus</taxon>
    </lineage>
</organism>
<sequence length="196" mass="22945">MYKVSITLLAVLVLNAAEAQESVVITPVGQNFTNFSVLQFMNTSTPIWTVLTSRQPQFMCMVDMVNNTTENIIYFNRSWMEAGGIWEHHKCYGYVNNTRLTRDAMWVTCRDHRASYEATYEVLEFATENNTCGVFHVYSGLDHKGKDWYDLRSKYDIRVGPYTTCMAEFNKRRKNQKPATNLYNNSTCLHNKFWRR</sequence>
<accession>L7LSP9</accession>
<evidence type="ECO:0000256" key="1">
    <source>
        <dbReference type="SAM" id="SignalP"/>
    </source>
</evidence>
<reference evidence="2" key="2">
    <citation type="journal article" date="2015" name="J. Proteomics">
        <title>Sexual differences in the sialomes of the zebra tick, Rhipicephalus pulchellus.</title>
        <authorList>
            <person name="Tan A.W."/>
            <person name="Francischetti I.M."/>
            <person name="Slovak M."/>
            <person name="Kini R.M."/>
            <person name="Ribeiro J.M."/>
        </authorList>
    </citation>
    <scope>NUCLEOTIDE SEQUENCE</scope>
    <source>
        <tissue evidence="2">Salivary gland</tissue>
    </source>
</reference>
<evidence type="ECO:0000313" key="2">
    <source>
        <dbReference type="EMBL" id="JAA53923.1"/>
    </source>
</evidence>
<dbReference type="EMBL" id="GACK01011111">
    <property type="protein sequence ID" value="JAA53923.1"/>
    <property type="molecule type" value="mRNA"/>
</dbReference>